<dbReference type="Gene3D" id="1.50.10.10">
    <property type="match status" value="1"/>
</dbReference>
<name>A0A5C2S7J8_9APHY</name>
<dbReference type="GO" id="GO:0000272">
    <property type="term" value="P:polysaccharide catabolic process"/>
    <property type="evidence" value="ECO:0007669"/>
    <property type="project" value="TreeGrafter"/>
</dbReference>
<accession>A0A5C2S7J8</accession>
<dbReference type="PANTHER" id="PTHR36845:SF1">
    <property type="entry name" value="HYDROLASE, PUTATIVE (AFU_ORTHOLOGUE AFUA_7G05090)-RELATED"/>
    <property type="match status" value="1"/>
</dbReference>
<gene>
    <name evidence="4" type="ORF">L227DRAFT_504113</name>
</gene>
<comment type="similarity">
    <text evidence="2">Belongs to the glycosyl hydrolase 88 family.</text>
</comment>
<keyword evidence="3" id="KW-0732">Signal</keyword>
<dbReference type="InterPro" id="IPR012341">
    <property type="entry name" value="6hp_glycosidase-like_sf"/>
</dbReference>
<organism evidence="4 5">
    <name type="scientific">Lentinus tigrinus ALCF2SS1-6</name>
    <dbReference type="NCBI Taxonomy" id="1328759"/>
    <lineage>
        <taxon>Eukaryota</taxon>
        <taxon>Fungi</taxon>
        <taxon>Dikarya</taxon>
        <taxon>Basidiomycota</taxon>
        <taxon>Agaricomycotina</taxon>
        <taxon>Agaricomycetes</taxon>
        <taxon>Polyporales</taxon>
        <taxon>Polyporaceae</taxon>
        <taxon>Lentinus</taxon>
    </lineage>
</organism>
<dbReference type="EMBL" id="ML122271">
    <property type="protein sequence ID" value="RPD59197.1"/>
    <property type="molecule type" value="Genomic_DNA"/>
</dbReference>
<evidence type="ECO:0000313" key="5">
    <source>
        <dbReference type="Proteomes" id="UP000313359"/>
    </source>
</evidence>
<evidence type="ECO:0000313" key="4">
    <source>
        <dbReference type="EMBL" id="RPD59197.1"/>
    </source>
</evidence>
<sequence>MLPLSFVALALSASQVSVVAVAVAPPAELFSPLVQQKVLKTAQSFPSPAQYPQYTDRVEGNWIWFTPDQWTTGFFPATLYAMYERTKLCHRSNVGDASQWLGLARTWSTPEIPLETNTGVGHDVGFLSYPFMNELTVDPNNQTAVQAINAFANHLAGRFSPIVGCTRSWDSADPTDFQVIIDNMMNLEVLFASEKLTGNHTLRDIAISHADKTMVNHIRPDGGSFHVVDYNSTTDAVIRQRTSQGYADNSTWSRGEAWGLYGFANMYQHTKKSDYLQTARRIAKYFISNIPSDGVVPWDFNAPLVPSPRPADSSAAMIAANGLFLLADQEWSVRNVTGAAYYTNAAIKIISDNTKLAWAPSWQSLLSNGTVNNPQHNNLTGIVYGDYYFITAGNELVSRGLASC</sequence>
<dbReference type="Proteomes" id="UP000313359">
    <property type="component" value="Unassembled WGS sequence"/>
</dbReference>
<protein>
    <submittedName>
        <fullName evidence="4">D-4,5 unsaturated-glucuronyl hydrolase-like protein</fullName>
    </submittedName>
</protein>
<dbReference type="AlphaFoldDB" id="A0A5C2S7J8"/>
<dbReference type="InterPro" id="IPR052369">
    <property type="entry name" value="UG_Glycosaminoglycan_Hydrolase"/>
</dbReference>
<keyword evidence="5" id="KW-1185">Reference proteome</keyword>
<dbReference type="OrthoDB" id="2317065at2759"/>
<dbReference type="PANTHER" id="PTHR36845">
    <property type="entry name" value="HYDROLASE, PUTATIVE (AFU_ORTHOLOGUE AFUA_7G05090)-RELATED"/>
    <property type="match status" value="1"/>
</dbReference>
<feature type="chain" id="PRO_5022841840" evidence="3">
    <location>
        <begin position="21"/>
        <end position="404"/>
    </location>
</feature>
<proteinExistence type="inferred from homology"/>
<keyword evidence="1 4" id="KW-0378">Hydrolase</keyword>
<reference evidence="4" key="1">
    <citation type="journal article" date="2018" name="Genome Biol. Evol.">
        <title>Genomics and development of Lentinus tigrinus, a white-rot wood-decaying mushroom with dimorphic fruiting bodies.</title>
        <authorList>
            <person name="Wu B."/>
            <person name="Xu Z."/>
            <person name="Knudson A."/>
            <person name="Carlson A."/>
            <person name="Chen N."/>
            <person name="Kovaka S."/>
            <person name="LaButti K."/>
            <person name="Lipzen A."/>
            <person name="Pennachio C."/>
            <person name="Riley R."/>
            <person name="Schakwitz W."/>
            <person name="Umezawa K."/>
            <person name="Ohm R.A."/>
            <person name="Grigoriev I.V."/>
            <person name="Nagy L.G."/>
            <person name="Gibbons J."/>
            <person name="Hibbett D."/>
        </authorList>
    </citation>
    <scope>NUCLEOTIDE SEQUENCE [LARGE SCALE GENOMIC DNA]</scope>
    <source>
        <strain evidence="4">ALCF2SS1-6</strain>
    </source>
</reference>
<dbReference type="STRING" id="1328759.A0A5C2S7J8"/>
<evidence type="ECO:0000256" key="2">
    <source>
        <dbReference type="ARBA" id="ARBA00038358"/>
    </source>
</evidence>
<dbReference type="InterPro" id="IPR008928">
    <property type="entry name" value="6-hairpin_glycosidase_sf"/>
</dbReference>
<evidence type="ECO:0000256" key="1">
    <source>
        <dbReference type="ARBA" id="ARBA00022801"/>
    </source>
</evidence>
<feature type="signal peptide" evidence="3">
    <location>
        <begin position="1"/>
        <end position="20"/>
    </location>
</feature>
<dbReference type="SUPFAM" id="SSF48208">
    <property type="entry name" value="Six-hairpin glycosidases"/>
    <property type="match status" value="1"/>
</dbReference>
<dbReference type="GO" id="GO:0052757">
    <property type="term" value="F:chondroitin hydrolase activity"/>
    <property type="evidence" value="ECO:0007669"/>
    <property type="project" value="TreeGrafter"/>
</dbReference>
<evidence type="ECO:0000256" key="3">
    <source>
        <dbReference type="SAM" id="SignalP"/>
    </source>
</evidence>